<protein>
    <submittedName>
        <fullName evidence="2">Uncharacterized protein</fullName>
    </submittedName>
</protein>
<keyword evidence="1" id="KW-0472">Membrane</keyword>
<evidence type="ECO:0000256" key="1">
    <source>
        <dbReference type="SAM" id="Phobius"/>
    </source>
</evidence>
<accession>A0A411WJE0</accession>
<dbReference type="AlphaFoldDB" id="A0A411WJE0"/>
<reference evidence="2 3" key="1">
    <citation type="submission" date="2019-03" db="EMBL/GenBank/DDBJ databases">
        <title>Pragia sp. nov. isolated from the gut tract of Carduelis flavirostris.</title>
        <authorList>
            <person name="Ge Y."/>
        </authorList>
    </citation>
    <scope>NUCLEOTIDE SEQUENCE [LARGE SCALE GENOMIC DNA]</scope>
    <source>
        <strain evidence="2 3">CF-458</strain>
    </source>
</reference>
<sequence>MVRKRNFIIAILLVVLFAMIFYVICYARIGTGRYCYESPEVRWRLAIYTGECNDETGCFYTKRAGTGILEYFGLRPAPDNGCREAGQ</sequence>
<dbReference type="OrthoDB" id="7069010at2"/>
<keyword evidence="3" id="KW-1185">Reference proteome</keyword>
<name>A0A411WJE0_9GAMM</name>
<gene>
    <name evidence="2" type="ORF">EKN56_07845</name>
</gene>
<proteinExistence type="predicted"/>
<dbReference type="KEGG" id="prag:EKN56_07845"/>
<keyword evidence="1" id="KW-0812">Transmembrane</keyword>
<organism evidence="2 3">
    <name type="scientific">Limnobaculum zhutongyuii</name>
    <dbReference type="NCBI Taxonomy" id="2498113"/>
    <lineage>
        <taxon>Bacteria</taxon>
        <taxon>Pseudomonadati</taxon>
        <taxon>Pseudomonadota</taxon>
        <taxon>Gammaproteobacteria</taxon>
        <taxon>Enterobacterales</taxon>
        <taxon>Budviciaceae</taxon>
        <taxon>Limnobaculum</taxon>
    </lineage>
</organism>
<evidence type="ECO:0000313" key="3">
    <source>
        <dbReference type="Proteomes" id="UP000293154"/>
    </source>
</evidence>
<dbReference type="Proteomes" id="UP000293154">
    <property type="component" value="Chromosome"/>
</dbReference>
<dbReference type="EMBL" id="CP034752">
    <property type="protein sequence ID" value="QBH96315.1"/>
    <property type="molecule type" value="Genomic_DNA"/>
</dbReference>
<dbReference type="RefSeq" id="WP_130591263.1">
    <property type="nucleotide sequence ID" value="NZ_CP034752.1"/>
</dbReference>
<feature type="transmembrane region" description="Helical" evidence="1">
    <location>
        <begin position="7"/>
        <end position="29"/>
    </location>
</feature>
<evidence type="ECO:0000313" key="2">
    <source>
        <dbReference type="EMBL" id="QBH96315.1"/>
    </source>
</evidence>
<keyword evidence="1" id="KW-1133">Transmembrane helix</keyword>